<feature type="domain" description="D-isomer specific 2-hydroxyacid dehydrogenase NAD-binding" evidence="6">
    <location>
        <begin position="113"/>
        <end position="286"/>
    </location>
</feature>
<keyword evidence="3" id="KW-0520">NAD</keyword>
<dbReference type="PROSITE" id="PS00065">
    <property type="entry name" value="D_2_HYDROXYACID_DH_1"/>
    <property type="match status" value="1"/>
</dbReference>
<dbReference type="PROSITE" id="PS00671">
    <property type="entry name" value="D_2_HYDROXYACID_DH_3"/>
    <property type="match status" value="1"/>
</dbReference>
<dbReference type="FunFam" id="3.40.50.720:FF:000203">
    <property type="entry name" value="D-3-phosphoglycerate dehydrogenase (SerA)"/>
    <property type="match status" value="1"/>
</dbReference>
<dbReference type="EMBL" id="FNGO01000028">
    <property type="protein sequence ID" value="SDM33991.1"/>
    <property type="molecule type" value="Genomic_DNA"/>
</dbReference>
<dbReference type="OrthoDB" id="9805416at2"/>
<name>A0A1G9SF14_9FIRM</name>
<dbReference type="Proteomes" id="UP000199476">
    <property type="component" value="Unassembled WGS sequence"/>
</dbReference>
<dbReference type="Pfam" id="PF00389">
    <property type="entry name" value="2-Hacid_dh"/>
    <property type="match status" value="1"/>
</dbReference>
<feature type="domain" description="D-isomer specific 2-hydroxyacid dehydrogenase catalytic" evidence="5">
    <location>
        <begin position="14"/>
        <end position="318"/>
    </location>
</feature>
<keyword evidence="2 4" id="KW-0560">Oxidoreductase</keyword>
<dbReference type="InterPro" id="IPR006140">
    <property type="entry name" value="D-isomer_DH_NAD-bd"/>
</dbReference>
<sequence length="321" mass="35702">MSYRFFIASRSYGKYSPETREFLQEEGCELDFNQLDRVYKEEDLKEIIADYDGIVVGVDEMTEEVIEAAENLKVIGKNGIGVDNIDLNAASKAGIPVVNIPGANSHSVADLAVGLMLALARSIPAVDNMTKEGKWKRIIGRELWEKKIGVIGTGSIGREIVRRLTGGFNCQVMAYDIEKDEELVQNSRVEYRDLEEIIPEADYLSLNVPLTDSTRNLIDKEKLSKMKKSAYMVNTARGGVVNEEDLYQALKEEEIAGAACDVFAEEPPGDSNLFELDNFIATSHIGAFTYETNRRAGMGLARDMISVLKGKEPKNLVNQPY</sequence>
<dbReference type="InterPro" id="IPR036291">
    <property type="entry name" value="NAD(P)-bd_dom_sf"/>
</dbReference>
<organism evidence="7 8">
    <name type="scientific">Halarsenatibacter silvermanii</name>
    <dbReference type="NCBI Taxonomy" id="321763"/>
    <lineage>
        <taxon>Bacteria</taxon>
        <taxon>Bacillati</taxon>
        <taxon>Bacillota</taxon>
        <taxon>Clostridia</taxon>
        <taxon>Halanaerobiales</taxon>
        <taxon>Halarsenatibacteraceae</taxon>
        <taxon>Halarsenatibacter</taxon>
    </lineage>
</organism>
<evidence type="ECO:0000313" key="8">
    <source>
        <dbReference type="Proteomes" id="UP000199476"/>
    </source>
</evidence>
<dbReference type="STRING" id="321763.SAMN04488692_12819"/>
<evidence type="ECO:0000256" key="2">
    <source>
        <dbReference type="ARBA" id="ARBA00023002"/>
    </source>
</evidence>
<protein>
    <submittedName>
        <fullName evidence="7">D-3-phosphoglycerate dehydrogenase</fullName>
    </submittedName>
</protein>
<dbReference type="Pfam" id="PF02826">
    <property type="entry name" value="2-Hacid_dh_C"/>
    <property type="match status" value="1"/>
</dbReference>
<evidence type="ECO:0000259" key="5">
    <source>
        <dbReference type="Pfam" id="PF00389"/>
    </source>
</evidence>
<evidence type="ECO:0000256" key="4">
    <source>
        <dbReference type="RuleBase" id="RU003719"/>
    </source>
</evidence>
<dbReference type="InterPro" id="IPR029753">
    <property type="entry name" value="D-isomer_DH_CS"/>
</dbReference>
<comment type="similarity">
    <text evidence="1 4">Belongs to the D-isomer specific 2-hydroxyacid dehydrogenase family.</text>
</comment>
<gene>
    <name evidence="7" type="ORF">SAMN04488692_12819</name>
</gene>
<dbReference type="GO" id="GO:0051287">
    <property type="term" value="F:NAD binding"/>
    <property type="evidence" value="ECO:0007669"/>
    <property type="project" value="InterPro"/>
</dbReference>
<dbReference type="PANTHER" id="PTHR42938">
    <property type="entry name" value="FORMATE DEHYDROGENASE 1"/>
    <property type="match status" value="1"/>
</dbReference>
<dbReference type="PANTHER" id="PTHR42938:SF9">
    <property type="entry name" value="FORMATE DEHYDROGENASE 1"/>
    <property type="match status" value="1"/>
</dbReference>
<evidence type="ECO:0000256" key="3">
    <source>
        <dbReference type="ARBA" id="ARBA00023027"/>
    </source>
</evidence>
<dbReference type="Gene3D" id="3.40.50.720">
    <property type="entry name" value="NAD(P)-binding Rossmann-like Domain"/>
    <property type="match status" value="2"/>
</dbReference>
<dbReference type="InterPro" id="IPR006139">
    <property type="entry name" value="D-isomer_2_OHA_DH_cat_dom"/>
</dbReference>
<dbReference type="SUPFAM" id="SSF52283">
    <property type="entry name" value="Formate/glycerate dehydrogenase catalytic domain-like"/>
    <property type="match status" value="1"/>
</dbReference>
<evidence type="ECO:0000259" key="6">
    <source>
        <dbReference type="Pfam" id="PF02826"/>
    </source>
</evidence>
<reference evidence="7 8" key="1">
    <citation type="submission" date="2016-10" db="EMBL/GenBank/DDBJ databases">
        <authorList>
            <person name="de Groot N.N."/>
        </authorList>
    </citation>
    <scope>NUCLEOTIDE SEQUENCE [LARGE SCALE GENOMIC DNA]</scope>
    <source>
        <strain evidence="7 8">SLAS-1</strain>
    </source>
</reference>
<evidence type="ECO:0000256" key="1">
    <source>
        <dbReference type="ARBA" id="ARBA00005854"/>
    </source>
</evidence>
<accession>A0A1G9SF14</accession>
<proteinExistence type="inferred from homology"/>
<dbReference type="CDD" id="cd12172">
    <property type="entry name" value="PGDH_like_2"/>
    <property type="match status" value="1"/>
</dbReference>
<dbReference type="InterPro" id="IPR029752">
    <property type="entry name" value="D-isomer_DH_CS1"/>
</dbReference>
<evidence type="ECO:0000313" key="7">
    <source>
        <dbReference type="EMBL" id="SDM33991.1"/>
    </source>
</evidence>
<dbReference type="SUPFAM" id="SSF51735">
    <property type="entry name" value="NAD(P)-binding Rossmann-fold domains"/>
    <property type="match status" value="1"/>
</dbReference>
<dbReference type="AlphaFoldDB" id="A0A1G9SF14"/>
<dbReference type="GO" id="GO:0016616">
    <property type="term" value="F:oxidoreductase activity, acting on the CH-OH group of donors, NAD or NADP as acceptor"/>
    <property type="evidence" value="ECO:0007669"/>
    <property type="project" value="InterPro"/>
</dbReference>
<keyword evidence="8" id="KW-1185">Reference proteome</keyword>
<dbReference type="RefSeq" id="WP_089761873.1">
    <property type="nucleotide sequence ID" value="NZ_FNGO01000028.1"/>
</dbReference>